<reference evidence="1" key="1">
    <citation type="submission" date="2022-12" db="EMBL/GenBank/DDBJ databases">
        <title>Genome Sequence of Lasiodiplodia mahajangana.</title>
        <authorList>
            <person name="Buettner E."/>
        </authorList>
    </citation>
    <scope>NUCLEOTIDE SEQUENCE</scope>
    <source>
        <strain evidence="1">VT137</strain>
    </source>
</reference>
<dbReference type="EMBL" id="JAPUUL010000363">
    <property type="protein sequence ID" value="KAJ8131081.1"/>
    <property type="molecule type" value="Genomic_DNA"/>
</dbReference>
<sequence length="295" mass="34654">MTGQVICADNPMLPPYTGPKLQQFHNPDAKIRWIRRLDEGREGSQGFVFQVEIASKEHALKLFKFTDPKDHRYYWQSRLRKEMPLSEAIFYTDPFYAECRAYGRIRDAFTSRFVLEQTAVKCYGYLLLTLDKTEKRWLKDSGVDLEPEVIDSDLHGALGGDLRIRAIVKDLERNPKELNAKNIRRALRSVYLLNDTLKIYNMDIKADNFIGHRLVDFGSSWTEPHALLNYFQKTAKHIAQSYRLRDKVNFEDMIENAEIPTRLRVIPNSSHQLRRKGKPKFTERDLPKRRRRPPT</sequence>
<name>A0ACC2JUD1_9PEZI</name>
<organism evidence="1 2">
    <name type="scientific">Lasiodiplodia mahajangana</name>
    <dbReference type="NCBI Taxonomy" id="1108764"/>
    <lineage>
        <taxon>Eukaryota</taxon>
        <taxon>Fungi</taxon>
        <taxon>Dikarya</taxon>
        <taxon>Ascomycota</taxon>
        <taxon>Pezizomycotina</taxon>
        <taxon>Dothideomycetes</taxon>
        <taxon>Dothideomycetes incertae sedis</taxon>
        <taxon>Botryosphaeriales</taxon>
        <taxon>Botryosphaeriaceae</taxon>
        <taxon>Lasiodiplodia</taxon>
    </lineage>
</organism>
<keyword evidence="2" id="KW-1185">Reference proteome</keyword>
<gene>
    <name evidence="1" type="ORF">O1611_g2544</name>
</gene>
<proteinExistence type="predicted"/>
<comment type="caution">
    <text evidence="1">The sequence shown here is derived from an EMBL/GenBank/DDBJ whole genome shotgun (WGS) entry which is preliminary data.</text>
</comment>
<evidence type="ECO:0000313" key="2">
    <source>
        <dbReference type="Proteomes" id="UP001153332"/>
    </source>
</evidence>
<dbReference type="Proteomes" id="UP001153332">
    <property type="component" value="Unassembled WGS sequence"/>
</dbReference>
<evidence type="ECO:0000313" key="1">
    <source>
        <dbReference type="EMBL" id="KAJ8131081.1"/>
    </source>
</evidence>
<accession>A0ACC2JUD1</accession>
<protein>
    <submittedName>
        <fullName evidence="1">Uncharacterized protein</fullName>
    </submittedName>
</protein>